<evidence type="ECO:0000259" key="4">
    <source>
        <dbReference type="PROSITE" id="PS50010"/>
    </source>
</evidence>
<dbReference type="PROSITE" id="PS50010">
    <property type="entry name" value="DH_2"/>
    <property type="match status" value="1"/>
</dbReference>
<feature type="region of interest" description="Disordered" evidence="3">
    <location>
        <begin position="26"/>
        <end position="55"/>
    </location>
</feature>
<feature type="coiled-coil region" evidence="2">
    <location>
        <begin position="99"/>
        <end position="126"/>
    </location>
</feature>
<dbReference type="GeneTree" id="ENSGT00940000153798"/>
<dbReference type="Pfam" id="PF00621">
    <property type="entry name" value="RhoGEF"/>
    <property type="match status" value="1"/>
</dbReference>
<evidence type="ECO:0000256" key="2">
    <source>
        <dbReference type="SAM" id="Coils"/>
    </source>
</evidence>
<dbReference type="InterPro" id="IPR000219">
    <property type="entry name" value="DH_dom"/>
</dbReference>
<dbReference type="GO" id="GO:0030036">
    <property type="term" value="P:actin cytoskeleton organization"/>
    <property type="evidence" value="ECO:0007669"/>
    <property type="project" value="TreeGrafter"/>
</dbReference>
<feature type="compositionally biased region" description="Low complexity" evidence="3">
    <location>
        <begin position="208"/>
        <end position="223"/>
    </location>
</feature>
<dbReference type="InterPro" id="IPR035899">
    <property type="entry name" value="DBL_dom_sf"/>
</dbReference>
<feature type="region of interest" description="Disordered" evidence="3">
    <location>
        <begin position="208"/>
        <end position="233"/>
    </location>
</feature>
<keyword evidence="1" id="KW-0344">Guanine-nucleotide releasing factor</keyword>
<accession>A0A493TTP7</accession>
<evidence type="ECO:0000313" key="5">
    <source>
        <dbReference type="Ensembl" id="ENSAPLP00000029278.1"/>
    </source>
</evidence>
<dbReference type="PANTHER" id="PTHR12877:SF16">
    <property type="entry name" value="RHO GUANINE NUCLEOTIDE EXCHANGE FACTOR 10-LIKE PROTEIN"/>
    <property type="match status" value="1"/>
</dbReference>
<keyword evidence="2" id="KW-0175">Coiled coil</keyword>
<proteinExistence type="predicted"/>
<evidence type="ECO:0000256" key="3">
    <source>
        <dbReference type="SAM" id="MobiDB-lite"/>
    </source>
</evidence>
<reference evidence="5 6" key="1">
    <citation type="submission" date="2017-10" db="EMBL/GenBank/DDBJ databases">
        <title>A new Pekin duck reference genome.</title>
        <authorList>
            <person name="Hou Z.-C."/>
            <person name="Zhou Z.-K."/>
            <person name="Zhu F."/>
            <person name="Hou S.-S."/>
        </authorList>
    </citation>
    <scope>NUCLEOTIDE SEQUENCE [LARGE SCALE GENOMIC DNA]</scope>
</reference>
<dbReference type="GO" id="GO:0005829">
    <property type="term" value="C:cytosol"/>
    <property type="evidence" value="ECO:0007669"/>
    <property type="project" value="TreeGrafter"/>
</dbReference>
<dbReference type="Proteomes" id="UP000016666">
    <property type="component" value="Chromosome Z"/>
</dbReference>
<evidence type="ECO:0000313" key="6">
    <source>
        <dbReference type="Proteomes" id="UP000016666"/>
    </source>
</evidence>
<feature type="domain" description="DH" evidence="4">
    <location>
        <begin position="73"/>
        <end position="119"/>
    </location>
</feature>
<dbReference type="STRING" id="8840.ENSAPLP00000029278"/>
<dbReference type="Gene3D" id="1.20.900.10">
    <property type="entry name" value="Dbl homology (DH) domain"/>
    <property type="match status" value="1"/>
</dbReference>
<evidence type="ECO:0000256" key="1">
    <source>
        <dbReference type="ARBA" id="ARBA00022658"/>
    </source>
</evidence>
<name>A0A493TTP7_ANAPP</name>
<dbReference type="Pfam" id="PF19057">
    <property type="entry name" value="PH_19"/>
    <property type="match status" value="1"/>
</dbReference>
<organism evidence="5 6">
    <name type="scientific">Anas platyrhynchos platyrhynchos</name>
    <name type="common">Northern mallard</name>
    <dbReference type="NCBI Taxonomy" id="8840"/>
    <lineage>
        <taxon>Eukaryota</taxon>
        <taxon>Metazoa</taxon>
        <taxon>Chordata</taxon>
        <taxon>Craniata</taxon>
        <taxon>Vertebrata</taxon>
        <taxon>Euteleostomi</taxon>
        <taxon>Archelosauria</taxon>
        <taxon>Archosauria</taxon>
        <taxon>Dinosauria</taxon>
        <taxon>Saurischia</taxon>
        <taxon>Theropoda</taxon>
        <taxon>Coelurosauria</taxon>
        <taxon>Aves</taxon>
        <taxon>Neognathae</taxon>
        <taxon>Galloanserae</taxon>
        <taxon>Anseriformes</taxon>
        <taxon>Anatidae</taxon>
        <taxon>Anatinae</taxon>
        <taxon>Anas</taxon>
    </lineage>
</organism>
<dbReference type="Ensembl" id="ENSAPLT00000042104.1">
    <property type="protein sequence ID" value="ENSAPLP00000029278.1"/>
    <property type="gene ID" value="ENSAPLG00000025614.1"/>
</dbReference>
<reference evidence="5" key="2">
    <citation type="submission" date="2025-08" db="UniProtKB">
        <authorList>
            <consortium name="Ensembl"/>
        </authorList>
    </citation>
    <scope>IDENTIFICATION</scope>
</reference>
<dbReference type="GO" id="GO:0051496">
    <property type="term" value="P:positive regulation of stress fiber assembly"/>
    <property type="evidence" value="ECO:0007669"/>
    <property type="project" value="TreeGrafter"/>
</dbReference>
<dbReference type="InterPro" id="IPR039919">
    <property type="entry name" value="ARHGEF10/ARHGEF17"/>
</dbReference>
<dbReference type="AlphaFoldDB" id="A0A493TTP7"/>
<sequence>MSFPYLYKCIHISVLYNHIDGGPGLVPGSAEDNEGEGRGDPLCQQVPPPSPAAWQAGQVWTPHQRHGGLHHSQPIQRFPQFILLLQDMLKNTPKGHADHLSLQLALTELEMLAEKLNEQKRVADQVAEIQQLCKSISDRSSLNKLLSSGQRQLLLCETLTETVYGDRGQLIKSKERKVFLLNNMLVCANINFKCRWWRWGRKAVPMTRTTWSSTTPAPRSTRPPGRPHTIKSTWGRHGCSRSCRTCRRTWRWWSRSPFSSARCTAPTRT</sequence>
<dbReference type="GO" id="GO:0005085">
    <property type="term" value="F:guanyl-nucleotide exchange factor activity"/>
    <property type="evidence" value="ECO:0007669"/>
    <property type="project" value="UniProtKB-KW"/>
</dbReference>
<reference evidence="5" key="3">
    <citation type="submission" date="2025-09" db="UniProtKB">
        <authorList>
            <consortium name="Ensembl"/>
        </authorList>
    </citation>
    <scope>IDENTIFICATION</scope>
</reference>
<protein>
    <recommendedName>
        <fullName evidence="4">DH domain-containing protein</fullName>
    </recommendedName>
</protein>
<dbReference type="SUPFAM" id="SSF48065">
    <property type="entry name" value="DBL homology domain (DH-domain)"/>
    <property type="match status" value="1"/>
</dbReference>
<dbReference type="PANTHER" id="PTHR12877">
    <property type="entry name" value="RHO GUANINE NUCLEOTIDE EXCHANGE FACTOR"/>
    <property type="match status" value="1"/>
</dbReference>
<keyword evidence="6" id="KW-1185">Reference proteome</keyword>
<dbReference type="GO" id="GO:0032933">
    <property type="term" value="P:SREBP signaling pathway"/>
    <property type="evidence" value="ECO:0007669"/>
    <property type="project" value="TreeGrafter"/>
</dbReference>